<dbReference type="PANTHER" id="PTHR43464">
    <property type="entry name" value="METHYLTRANSFERASE"/>
    <property type="match status" value="1"/>
</dbReference>
<keyword evidence="1 4" id="KW-0489">Methyltransferase</keyword>
<dbReference type="InterPro" id="IPR029063">
    <property type="entry name" value="SAM-dependent_MTases_sf"/>
</dbReference>
<sequence length="238" mass="26710">MVKVKDYEFSDIKVLQSWHSNAKAWVKVIDRAEIPSRRLATDRAIMEAILTHNPTNVLDIGCGEGWLARCLAAEGIEVCGIDGVAELIAEAKRRGQVRQHFCTLRYEDLQPQAFGHKFDVLVCNFSLIGREATNAVFSRARSLLNPQGYFLVQTLHPLTSCGDEGYHDGWRPGSWEGIDGNFQEAAPWYFRTLASWVNLFCENGLTLSSLREPINPVTNKPASLILIGQFRPLPHNTD</sequence>
<protein>
    <submittedName>
        <fullName evidence="4">Class I SAM-dependent methyltransferase</fullName>
        <ecNumber evidence="4">2.1.1.222</ecNumber>
        <ecNumber evidence="4">2.1.1.64</ecNumber>
    </submittedName>
</protein>
<evidence type="ECO:0000256" key="3">
    <source>
        <dbReference type="ARBA" id="ARBA00022691"/>
    </source>
</evidence>
<dbReference type="Proteomes" id="UP001569414">
    <property type="component" value="Unassembled WGS sequence"/>
</dbReference>
<dbReference type="PANTHER" id="PTHR43464:SF19">
    <property type="entry name" value="UBIQUINONE BIOSYNTHESIS O-METHYLTRANSFERASE, MITOCHONDRIAL"/>
    <property type="match status" value="1"/>
</dbReference>
<keyword evidence="3" id="KW-0949">S-adenosyl-L-methionine</keyword>
<dbReference type="GO" id="GO:0102208">
    <property type="term" value="F:2-polyprenyl-6-hydroxyphenol methylase activity"/>
    <property type="evidence" value="ECO:0007669"/>
    <property type="project" value="UniProtKB-EC"/>
</dbReference>
<dbReference type="SUPFAM" id="SSF53335">
    <property type="entry name" value="S-adenosyl-L-methionine-dependent methyltransferases"/>
    <property type="match status" value="1"/>
</dbReference>
<gene>
    <name evidence="4" type="ORF">ACCI51_13230</name>
</gene>
<proteinExistence type="predicted"/>
<dbReference type="EMBL" id="JBGMEL010000012">
    <property type="protein sequence ID" value="MFA0791514.1"/>
    <property type="molecule type" value="Genomic_DNA"/>
</dbReference>
<dbReference type="Pfam" id="PF13489">
    <property type="entry name" value="Methyltransf_23"/>
    <property type="match status" value="1"/>
</dbReference>
<dbReference type="RefSeq" id="WP_371843971.1">
    <property type="nucleotide sequence ID" value="NZ_JBGMEL010000012.1"/>
</dbReference>
<dbReference type="CDD" id="cd02440">
    <property type="entry name" value="AdoMet_MTases"/>
    <property type="match status" value="1"/>
</dbReference>
<keyword evidence="5" id="KW-1185">Reference proteome</keyword>
<dbReference type="EC" id="2.1.1.64" evidence="4"/>
<reference evidence="4 5" key="1">
    <citation type="submission" date="2024-08" db="EMBL/GenBank/DDBJ databases">
        <authorList>
            <person name="Ishaq N."/>
        </authorList>
    </citation>
    <scope>NUCLEOTIDE SEQUENCE [LARGE SCALE GENOMIC DNA]</scope>
    <source>
        <strain evidence="4 5">JCM 30400</strain>
    </source>
</reference>
<dbReference type="GO" id="GO:0032259">
    <property type="term" value="P:methylation"/>
    <property type="evidence" value="ECO:0007669"/>
    <property type="project" value="UniProtKB-KW"/>
</dbReference>
<evidence type="ECO:0000256" key="2">
    <source>
        <dbReference type="ARBA" id="ARBA00022679"/>
    </source>
</evidence>
<dbReference type="Gene3D" id="3.40.50.150">
    <property type="entry name" value="Vaccinia Virus protein VP39"/>
    <property type="match status" value="1"/>
</dbReference>
<accession>A0ABV4NPP8</accession>
<dbReference type="GO" id="GO:0061542">
    <property type="term" value="F:3-demethylubiquinol 3-O-methyltransferase activity"/>
    <property type="evidence" value="ECO:0007669"/>
    <property type="project" value="UniProtKB-EC"/>
</dbReference>
<evidence type="ECO:0000313" key="4">
    <source>
        <dbReference type="EMBL" id="MFA0791514.1"/>
    </source>
</evidence>
<evidence type="ECO:0000256" key="1">
    <source>
        <dbReference type="ARBA" id="ARBA00022603"/>
    </source>
</evidence>
<comment type="caution">
    <text evidence="4">The sequence shown here is derived from an EMBL/GenBank/DDBJ whole genome shotgun (WGS) entry which is preliminary data.</text>
</comment>
<organism evidence="4 5">
    <name type="scientific">Microbulbifer echini</name>
    <dbReference type="NCBI Taxonomy" id="1529067"/>
    <lineage>
        <taxon>Bacteria</taxon>
        <taxon>Pseudomonadati</taxon>
        <taxon>Pseudomonadota</taxon>
        <taxon>Gammaproteobacteria</taxon>
        <taxon>Cellvibrionales</taxon>
        <taxon>Microbulbiferaceae</taxon>
        <taxon>Microbulbifer</taxon>
    </lineage>
</organism>
<name>A0ABV4NPP8_9GAMM</name>
<keyword evidence="2 4" id="KW-0808">Transferase</keyword>
<dbReference type="EC" id="2.1.1.222" evidence="4"/>
<evidence type="ECO:0000313" key="5">
    <source>
        <dbReference type="Proteomes" id="UP001569414"/>
    </source>
</evidence>